<evidence type="ECO:0000313" key="1">
    <source>
        <dbReference type="EMBL" id="KAA1130899.1"/>
    </source>
</evidence>
<gene>
    <name evidence="1" type="ORF">PGTUg99_001705</name>
</gene>
<comment type="caution">
    <text evidence="1">The sequence shown here is derived from an EMBL/GenBank/DDBJ whole genome shotgun (WGS) entry which is preliminary data.</text>
</comment>
<dbReference type="AlphaFoldDB" id="A0A5B0S082"/>
<dbReference type="EMBL" id="VDEP01000105">
    <property type="protein sequence ID" value="KAA1130899.1"/>
    <property type="molecule type" value="Genomic_DNA"/>
</dbReference>
<protein>
    <submittedName>
        <fullName evidence="1">Uncharacterized protein</fullName>
    </submittedName>
</protein>
<proteinExistence type="predicted"/>
<evidence type="ECO:0000313" key="2">
    <source>
        <dbReference type="Proteomes" id="UP000325313"/>
    </source>
</evidence>
<organism evidence="1 2">
    <name type="scientific">Puccinia graminis f. sp. tritici</name>
    <dbReference type="NCBI Taxonomy" id="56615"/>
    <lineage>
        <taxon>Eukaryota</taxon>
        <taxon>Fungi</taxon>
        <taxon>Dikarya</taxon>
        <taxon>Basidiomycota</taxon>
        <taxon>Pucciniomycotina</taxon>
        <taxon>Pucciniomycetes</taxon>
        <taxon>Pucciniales</taxon>
        <taxon>Pucciniaceae</taxon>
        <taxon>Puccinia</taxon>
    </lineage>
</organism>
<accession>A0A5B0S082</accession>
<name>A0A5B0S082_PUCGR</name>
<dbReference type="Proteomes" id="UP000325313">
    <property type="component" value="Unassembled WGS sequence"/>
</dbReference>
<reference evidence="1 2" key="1">
    <citation type="submission" date="2019-05" db="EMBL/GenBank/DDBJ databases">
        <title>Emergence of the Ug99 lineage of the wheat stem rust pathogen through somatic hybridization.</title>
        <authorList>
            <person name="Li F."/>
            <person name="Upadhyaya N.M."/>
            <person name="Sperschneider J."/>
            <person name="Matny O."/>
            <person name="Nguyen-Phuc H."/>
            <person name="Mago R."/>
            <person name="Raley C."/>
            <person name="Miller M.E."/>
            <person name="Silverstein K.A.T."/>
            <person name="Henningsen E."/>
            <person name="Hirsch C.D."/>
            <person name="Visser B."/>
            <person name="Pretorius Z.A."/>
            <person name="Steffenson B.J."/>
            <person name="Schwessinger B."/>
            <person name="Dodds P.N."/>
            <person name="Figueroa M."/>
        </authorList>
    </citation>
    <scope>NUCLEOTIDE SEQUENCE [LARGE SCALE GENOMIC DNA]</scope>
    <source>
        <strain evidence="1 2">Ug99</strain>
    </source>
</reference>
<sequence>MQTPGVIHGIWDLAWLGSAPLGENGQRSMAHQSEWAECISLISSRLAGARMDVRVSFMCASSLARVSTVALSASVLIHWMNLCTTKLLSTYSIRVEG</sequence>